<evidence type="ECO:0000313" key="4">
    <source>
        <dbReference type="Proteomes" id="UP000266183"/>
    </source>
</evidence>
<dbReference type="RefSeq" id="WP_119754201.1">
    <property type="nucleotide sequence ID" value="NZ_CP032382.1"/>
</dbReference>
<dbReference type="InterPro" id="IPR035901">
    <property type="entry name" value="GIY-YIG_endonuc_sf"/>
</dbReference>
<organism evidence="3 4">
    <name type="scientific">Chryseolinea soli</name>
    <dbReference type="NCBI Taxonomy" id="2321403"/>
    <lineage>
        <taxon>Bacteria</taxon>
        <taxon>Pseudomonadati</taxon>
        <taxon>Bacteroidota</taxon>
        <taxon>Cytophagia</taxon>
        <taxon>Cytophagales</taxon>
        <taxon>Fulvivirgaceae</taxon>
        <taxon>Chryseolinea</taxon>
    </lineage>
</organism>
<reference evidence="4" key="1">
    <citation type="submission" date="2018-09" db="EMBL/GenBank/DDBJ databases">
        <title>Chryseolinea sp. KIS68-18 isolated from soil.</title>
        <authorList>
            <person name="Weon H.-Y."/>
            <person name="Kwon S.-W."/>
            <person name="Lee S.A."/>
        </authorList>
    </citation>
    <scope>NUCLEOTIDE SEQUENCE [LARGE SCALE GENOMIC DNA]</scope>
    <source>
        <strain evidence="4">KIS68-18</strain>
    </source>
</reference>
<evidence type="ECO:0000259" key="2">
    <source>
        <dbReference type="PROSITE" id="PS50164"/>
    </source>
</evidence>
<protein>
    <submittedName>
        <fullName evidence="3">GIY-YIG nuclease family protein</fullName>
    </submittedName>
</protein>
<dbReference type="KEGG" id="chk:D4L85_10095"/>
<dbReference type="SUPFAM" id="SSF82771">
    <property type="entry name" value="GIY-YIG endonuclease"/>
    <property type="match status" value="1"/>
</dbReference>
<proteinExistence type="inferred from homology"/>
<dbReference type="Pfam" id="PF01541">
    <property type="entry name" value="GIY-YIG"/>
    <property type="match status" value="1"/>
</dbReference>
<sequence>MSFYVYVLHSVRLNKIYIGFTSDLEARLKSHNELATKGWTIKFRPWILVHCEIFALKADAMKRERELKTGKGRLFIRKGILQPVTK</sequence>
<dbReference type="AlphaFoldDB" id="A0A385SKX6"/>
<feature type="domain" description="GIY-YIG" evidence="2">
    <location>
        <begin position="1"/>
        <end position="77"/>
    </location>
</feature>
<keyword evidence="4" id="KW-1185">Reference proteome</keyword>
<dbReference type="PANTHER" id="PTHR34477">
    <property type="entry name" value="UPF0213 PROTEIN YHBQ"/>
    <property type="match status" value="1"/>
</dbReference>
<dbReference type="CDD" id="cd10449">
    <property type="entry name" value="GIY-YIG_SLX1_like"/>
    <property type="match status" value="1"/>
</dbReference>
<gene>
    <name evidence="3" type="ORF">D4L85_10095</name>
</gene>
<dbReference type="Proteomes" id="UP000266183">
    <property type="component" value="Chromosome"/>
</dbReference>
<name>A0A385SKX6_9BACT</name>
<dbReference type="InterPro" id="IPR000305">
    <property type="entry name" value="GIY-YIG_endonuc"/>
</dbReference>
<dbReference type="InterPro" id="IPR050190">
    <property type="entry name" value="UPF0213_domain"/>
</dbReference>
<dbReference type="OrthoDB" id="1495241at2"/>
<dbReference type="PROSITE" id="PS50164">
    <property type="entry name" value="GIY_YIG"/>
    <property type="match status" value="1"/>
</dbReference>
<evidence type="ECO:0000313" key="3">
    <source>
        <dbReference type="EMBL" id="AYB30907.1"/>
    </source>
</evidence>
<evidence type="ECO:0000256" key="1">
    <source>
        <dbReference type="ARBA" id="ARBA00007435"/>
    </source>
</evidence>
<dbReference type="Gene3D" id="3.40.1440.10">
    <property type="entry name" value="GIY-YIG endonuclease"/>
    <property type="match status" value="1"/>
</dbReference>
<accession>A0A385SKX6</accession>
<dbReference type="PANTHER" id="PTHR34477:SF5">
    <property type="entry name" value="BSL5627 PROTEIN"/>
    <property type="match status" value="1"/>
</dbReference>
<comment type="similarity">
    <text evidence="1">Belongs to the UPF0213 family.</text>
</comment>
<dbReference type="EMBL" id="CP032382">
    <property type="protein sequence ID" value="AYB30907.1"/>
    <property type="molecule type" value="Genomic_DNA"/>
</dbReference>